<dbReference type="InterPro" id="IPR006490">
    <property type="entry name" value="Maj_tail_phi13"/>
</dbReference>
<reference evidence="2" key="1">
    <citation type="submission" date="2015-11" db="EMBL/GenBank/DDBJ databases">
        <title>Genomic diversity of Staphylococcus saprophyticus strains from urinary tract infections, animal surfaces, and fermented foods.</title>
        <authorList>
            <person name="Wolfe B.E."/>
        </authorList>
    </citation>
    <scope>NUCLEOTIDE SEQUENCE [LARGE SCALE GENOMIC DNA]</scope>
    <source>
        <strain evidence="2">738_7</strain>
    </source>
</reference>
<dbReference type="NCBIfam" id="TIGR01603">
    <property type="entry name" value="maj_tail_phi13"/>
    <property type="match status" value="1"/>
</dbReference>
<organism evidence="1 2">
    <name type="scientific">Staphylococcus equorum</name>
    <dbReference type="NCBI Taxonomy" id="246432"/>
    <lineage>
        <taxon>Bacteria</taxon>
        <taxon>Bacillati</taxon>
        <taxon>Bacillota</taxon>
        <taxon>Bacilli</taxon>
        <taxon>Bacillales</taxon>
        <taxon>Staphylococcaceae</taxon>
        <taxon>Staphylococcus</taxon>
    </lineage>
</organism>
<accession>A0AAP7IFR4</accession>
<dbReference type="AlphaFoldDB" id="A0AAP7IFR4"/>
<dbReference type="Proteomes" id="UP000095464">
    <property type="component" value="Unassembled WGS sequence"/>
</dbReference>
<dbReference type="RefSeq" id="WP_069854428.1">
    <property type="nucleotide sequence ID" value="NZ_JARGCI010000001.1"/>
</dbReference>
<protein>
    <recommendedName>
        <fullName evidence="3">Phage tail protein</fullName>
    </recommendedName>
</protein>
<dbReference type="EMBL" id="LNPX01000007">
    <property type="protein sequence ID" value="OEK58728.1"/>
    <property type="molecule type" value="Genomic_DNA"/>
</dbReference>
<proteinExistence type="predicted"/>
<evidence type="ECO:0008006" key="3">
    <source>
        <dbReference type="Google" id="ProtNLM"/>
    </source>
</evidence>
<evidence type="ECO:0000313" key="2">
    <source>
        <dbReference type="Proteomes" id="UP000095464"/>
    </source>
</evidence>
<comment type="caution">
    <text evidence="1">The sequence shown here is derived from an EMBL/GenBank/DDBJ whole genome shotgun (WGS) entry which is preliminary data.</text>
</comment>
<name>A0AAP7IFR4_9STAP</name>
<gene>
    <name evidence="1" type="ORF">ASS94_01835</name>
</gene>
<sequence length="196" mass="21235">MAKQTSSFTGLDNFNYKVLNEDGAGVKTPERIEGLQEITISKEQEVVKAHGDNRTMETAVSNGDVEIESGFHTLSLEDRTALFGLEVDEDGIVAVGNDTPNDVAVLLERTSAEGREVVGLISGKFTFADVEGSTISDDIEFSSQSTTGTFIPKDVEGYDKPKAMYLGFDPTGKNTALHSIWKKVFGEEHPDAEPTV</sequence>
<evidence type="ECO:0000313" key="1">
    <source>
        <dbReference type="EMBL" id="OEK58728.1"/>
    </source>
</evidence>